<dbReference type="EMBL" id="JWZT01004912">
    <property type="protein sequence ID" value="KII62646.1"/>
    <property type="molecule type" value="Genomic_DNA"/>
</dbReference>
<gene>
    <name evidence="1" type="ORF">RF11_08295</name>
</gene>
<sequence length="116" mass="13033">MPNLSDLKCMSLKKSVFGYNTRLSHSHFKDEATNYIPISQAPLEEIPAMQQAEGHRRCLQSHGVLRSRSASPRLVTLFAKSKFIKDDIQTETQCGVDGDLGSSDFCLECRQASRDR</sequence>
<keyword evidence="2" id="KW-1185">Reference proteome</keyword>
<comment type="caution">
    <text evidence="1">The sequence shown here is derived from an EMBL/GenBank/DDBJ whole genome shotgun (WGS) entry which is preliminary data.</text>
</comment>
<evidence type="ECO:0000313" key="2">
    <source>
        <dbReference type="Proteomes" id="UP000031668"/>
    </source>
</evidence>
<dbReference type="AlphaFoldDB" id="A0A0C2MM27"/>
<proteinExistence type="predicted"/>
<evidence type="ECO:0000313" key="1">
    <source>
        <dbReference type="EMBL" id="KII62646.1"/>
    </source>
</evidence>
<organism evidence="1 2">
    <name type="scientific">Thelohanellus kitauei</name>
    <name type="common">Myxosporean</name>
    <dbReference type="NCBI Taxonomy" id="669202"/>
    <lineage>
        <taxon>Eukaryota</taxon>
        <taxon>Metazoa</taxon>
        <taxon>Cnidaria</taxon>
        <taxon>Myxozoa</taxon>
        <taxon>Myxosporea</taxon>
        <taxon>Bivalvulida</taxon>
        <taxon>Platysporina</taxon>
        <taxon>Myxobolidae</taxon>
        <taxon>Thelohanellus</taxon>
    </lineage>
</organism>
<accession>A0A0C2MM27</accession>
<reference evidence="1 2" key="1">
    <citation type="journal article" date="2014" name="Genome Biol. Evol.">
        <title>The genome of the myxosporean Thelohanellus kitauei shows adaptations to nutrient acquisition within its fish host.</title>
        <authorList>
            <person name="Yang Y."/>
            <person name="Xiong J."/>
            <person name="Zhou Z."/>
            <person name="Huo F."/>
            <person name="Miao W."/>
            <person name="Ran C."/>
            <person name="Liu Y."/>
            <person name="Zhang J."/>
            <person name="Feng J."/>
            <person name="Wang M."/>
            <person name="Wang M."/>
            <person name="Wang L."/>
            <person name="Yao B."/>
        </authorList>
    </citation>
    <scope>NUCLEOTIDE SEQUENCE [LARGE SCALE GENOMIC DNA]</scope>
    <source>
        <strain evidence="1">Wuqing</strain>
    </source>
</reference>
<dbReference type="Proteomes" id="UP000031668">
    <property type="component" value="Unassembled WGS sequence"/>
</dbReference>
<name>A0A0C2MM27_THEKT</name>
<protein>
    <submittedName>
        <fullName evidence="1">Uncharacterized protein</fullName>
    </submittedName>
</protein>